<dbReference type="RefSeq" id="WP_265582013.1">
    <property type="nucleotide sequence ID" value="NZ_CP036172.1"/>
</dbReference>
<keyword evidence="2" id="KW-1185">Reference proteome</keyword>
<reference evidence="1" key="1">
    <citation type="journal article" date="2001" name="Int. J. Syst. Evol. Microbiol.">
        <title>Methanofollis aquaemaris sp. nov., a methanogen isolated from an aquaculture fish pond.</title>
        <authorList>
            <person name="Lai M.C."/>
            <person name="Chen S.C."/>
        </authorList>
    </citation>
    <scope>NUCLEOTIDE SEQUENCE</scope>
    <source>
        <strain evidence="1">N2F9704</strain>
    </source>
</reference>
<evidence type="ECO:0000313" key="2">
    <source>
        <dbReference type="Proteomes" id="UP001042704"/>
    </source>
</evidence>
<dbReference type="EMBL" id="CP036172">
    <property type="protein sequence ID" value="QSZ66661.1"/>
    <property type="molecule type" value="Genomic_DNA"/>
</dbReference>
<dbReference type="Proteomes" id="UP001042704">
    <property type="component" value="Chromosome"/>
</dbReference>
<organism evidence="1 2">
    <name type="scientific">Methanofollis aquaemaris</name>
    <dbReference type="NCBI Taxonomy" id="126734"/>
    <lineage>
        <taxon>Archaea</taxon>
        <taxon>Methanobacteriati</taxon>
        <taxon>Methanobacteriota</taxon>
        <taxon>Stenosarchaea group</taxon>
        <taxon>Methanomicrobia</taxon>
        <taxon>Methanomicrobiales</taxon>
        <taxon>Methanomicrobiaceae</taxon>
        <taxon>Methanofollis</taxon>
    </lineage>
</organism>
<gene>
    <name evidence="1" type="ORF">RJ40_03680</name>
</gene>
<protein>
    <submittedName>
        <fullName evidence="1">Uncharacterized protein</fullName>
    </submittedName>
</protein>
<proteinExistence type="predicted"/>
<dbReference type="KEGG" id="maqe:RJ40_03680"/>
<evidence type="ECO:0000313" key="1">
    <source>
        <dbReference type="EMBL" id="QSZ66661.1"/>
    </source>
</evidence>
<name>A0A8A3S4J9_9EURY</name>
<reference evidence="1" key="2">
    <citation type="submission" date="2019-02" db="EMBL/GenBank/DDBJ databases">
        <authorList>
            <person name="Chen S.-C."/>
            <person name="Chien H.-H."/>
            <person name="Lai M.-C."/>
        </authorList>
    </citation>
    <scope>NUCLEOTIDE SEQUENCE</scope>
    <source>
        <strain evidence="1">N2F9704</strain>
    </source>
</reference>
<accession>A0A8A3S4J9</accession>
<dbReference type="GeneID" id="76423431"/>
<sequence length="109" mass="12549">MRNFHRVCLSQGVSPILHGLTVRQLQGDLNRGIPDRCPAVSLIDAAVAEKPYKIEMKRREYYFSFDYRTYREWAAKGDVWLDDDPDSFTLAPGFHLRGENQTAAEESRS</sequence>
<dbReference type="AlphaFoldDB" id="A0A8A3S4J9"/>